<dbReference type="Pfam" id="PF00528">
    <property type="entry name" value="BPD_transp_1"/>
    <property type="match status" value="1"/>
</dbReference>
<keyword evidence="4 11" id="KW-0813">Transport</keyword>
<dbReference type="PROSITE" id="PS50928">
    <property type="entry name" value="ABC_TM1"/>
    <property type="match status" value="1"/>
</dbReference>
<comment type="similarity">
    <text evidence="3">Belongs to the binding-protein-dependent transport system permease family. MalFG subfamily.</text>
</comment>
<gene>
    <name evidence="13" type="ORF">ENV30_07420</name>
</gene>
<keyword evidence="5" id="KW-1003">Cell membrane</keyword>
<accession>A0A7V3YHI3</accession>
<feature type="transmembrane region" description="Helical" evidence="11">
    <location>
        <begin position="12"/>
        <end position="34"/>
    </location>
</feature>
<proteinExistence type="inferred from homology"/>
<name>A0A7V3YHI3_9BACT</name>
<evidence type="ECO:0000313" key="13">
    <source>
        <dbReference type="EMBL" id="HGI31116.1"/>
    </source>
</evidence>
<feature type="transmembrane region" description="Helical" evidence="11">
    <location>
        <begin position="183"/>
        <end position="208"/>
    </location>
</feature>
<evidence type="ECO:0000256" key="6">
    <source>
        <dbReference type="ARBA" id="ARBA00022597"/>
    </source>
</evidence>
<evidence type="ECO:0000256" key="3">
    <source>
        <dbReference type="ARBA" id="ARBA00009047"/>
    </source>
</evidence>
<dbReference type="PANTHER" id="PTHR32243">
    <property type="entry name" value="MALTOSE TRANSPORT SYSTEM PERMEASE-RELATED"/>
    <property type="match status" value="1"/>
</dbReference>
<evidence type="ECO:0000256" key="8">
    <source>
        <dbReference type="ARBA" id="ARBA00022989"/>
    </source>
</evidence>
<evidence type="ECO:0000256" key="4">
    <source>
        <dbReference type="ARBA" id="ARBA00022448"/>
    </source>
</evidence>
<comment type="subcellular location">
    <subcellularLocation>
        <location evidence="2 11">Cell membrane</location>
        <topology evidence="2 11">Multi-pass membrane protein</topology>
    </subcellularLocation>
</comment>
<protein>
    <recommendedName>
        <fullName evidence="10">Maltose/maltodextrin transport system permease protein MalG</fullName>
    </recommendedName>
</protein>
<dbReference type="InterPro" id="IPR035906">
    <property type="entry name" value="MetI-like_sf"/>
</dbReference>
<feature type="transmembrane region" description="Helical" evidence="11">
    <location>
        <begin position="140"/>
        <end position="162"/>
    </location>
</feature>
<comment type="caution">
    <text evidence="13">The sequence shown here is derived from an EMBL/GenBank/DDBJ whole genome shotgun (WGS) entry which is preliminary data.</text>
</comment>
<reference evidence="13" key="1">
    <citation type="journal article" date="2020" name="mSystems">
        <title>Genome- and Community-Level Interaction Insights into Carbon Utilization and Element Cycling Functions of Hydrothermarchaeota in Hydrothermal Sediment.</title>
        <authorList>
            <person name="Zhou Z."/>
            <person name="Liu Y."/>
            <person name="Xu W."/>
            <person name="Pan J."/>
            <person name="Luo Z.H."/>
            <person name="Li M."/>
        </authorList>
    </citation>
    <scope>NUCLEOTIDE SEQUENCE [LARGE SCALE GENOMIC DNA]</scope>
    <source>
        <strain evidence="13">SpSt-747</strain>
    </source>
</reference>
<feature type="domain" description="ABC transmembrane type-1" evidence="12">
    <location>
        <begin position="71"/>
        <end position="261"/>
    </location>
</feature>
<comment type="function">
    <text evidence="1">Part of the ABC transporter complex MalEFGK involved in maltose/maltodextrin import. Probably responsible for the translocation of the substrate across the membrane.</text>
</comment>
<feature type="transmembrane region" description="Helical" evidence="11">
    <location>
        <begin position="75"/>
        <end position="96"/>
    </location>
</feature>
<evidence type="ECO:0000256" key="1">
    <source>
        <dbReference type="ARBA" id="ARBA00002264"/>
    </source>
</evidence>
<dbReference type="PANTHER" id="PTHR32243:SF50">
    <property type="entry name" value="MALTOSE_MALTODEXTRIN TRANSPORT SYSTEM PERMEASE PROTEIN MALG"/>
    <property type="match status" value="1"/>
</dbReference>
<evidence type="ECO:0000256" key="7">
    <source>
        <dbReference type="ARBA" id="ARBA00022692"/>
    </source>
</evidence>
<dbReference type="AlphaFoldDB" id="A0A7V3YHI3"/>
<keyword evidence="9 11" id="KW-0472">Membrane</keyword>
<dbReference type="Gene3D" id="1.10.3720.10">
    <property type="entry name" value="MetI-like"/>
    <property type="match status" value="1"/>
</dbReference>
<dbReference type="InterPro" id="IPR000515">
    <property type="entry name" value="MetI-like"/>
</dbReference>
<dbReference type="GO" id="GO:0055085">
    <property type="term" value="P:transmembrane transport"/>
    <property type="evidence" value="ECO:0007669"/>
    <property type="project" value="InterPro"/>
</dbReference>
<sequence>MREETKVVIRRVGFLVVALGITLAFMFPLVWVVLASLKTRLEIFVLPPKWVFLPTLQNYRDILHSDFMYQLKNSLLVAAISTGVSLVFGSLTAYGFSRYPIRGSDNVLFWILSLRMLPPIAVVIPFYLLFRSLGLLDTTLALVLVYCIFNISFSIWVLKGFFDEIPIELEEAAKLDGYSPAQVFFRVSLPLVRPGLATTAIFCLIQSLNEFLVALTLTTRKAVTAPVGLAKLQTFLGTDWGRISAAAVIFMIPVVVFTVFVRNELIRGMSFGRMR</sequence>
<evidence type="ECO:0000256" key="5">
    <source>
        <dbReference type="ARBA" id="ARBA00022475"/>
    </source>
</evidence>
<keyword evidence="6" id="KW-0762">Sugar transport</keyword>
<dbReference type="SUPFAM" id="SSF161098">
    <property type="entry name" value="MetI-like"/>
    <property type="match status" value="1"/>
</dbReference>
<dbReference type="InterPro" id="IPR050901">
    <property type="entry name" value="BP-dep_ABC_trans_perm"/>
</dbReference>
<evidence type="ECO:0000256" key="2">
    <source>
        <dbReference type="ARBA" id="ARBA00004651"/>
    </source>
</evidence>
<evidence type="ECO:0000256" key="10">
    <source>
        <dbReference type="ARBA" id="ARBA00041109"/>
    </source>
</evidence>
<feature type="transmembrane region" description="Helical" evidence="11">
    <location>
        <begin position="243"/>
        <end position="265"/>
    </location>
</feature>
<keyword evidence="8 11" id="KW-1133">Transmembrane helix</keyword>
<feature type="transmembrane region" description="Helical" evidence="11">
    <location>
        <begin position="108"/>
        <end position="128"/>
    </location>
</feature>
<evidence type="ECO:0000259" key="12">
    <source>
        <dbReference type="PROSITE" id="PS50928"/>
    </source>
</evidence>
<dbReference type="EMBL" id="DTFV01000110">
    <property type="protein sequence ID" value="HGI31116.1"/>
    <property type="molecule type" value="Genomic_DNA"/>
</dbReference>
<dbReference type="CDD" id="cd06261">
    <property type="entry name" value="TM_PBP2"/>
    <property type="match status" value="1"/>
</dbReference>
<evidence type="ECO:0000256" key="9">
    <source>
        <dbReference type="ARBA" id="ARBA00023136"/>
    </source>
</evidence>
<dbReference type="GO" id="GO:0005886">
    <property type="term" value="C:plasma membrane"/>
    <property type="evidence" value="ECO:0007669"/>
    <property type="project" value="UniProtKB-SubCell"/>
</dbReference>
<keyword evidence="7 11" id="KW-0812">Transmembrane</keyword>
<evidence type="ECO:0000256" key="11">
    <source>
        <dbReference type="RuleBase" id="RU363032"/>
    </source>
</evidence>
<organism evidence="13">
    <name type="scientific">Candidatus Caldatribacterium californiense</name>
    <dbReference type="NCBI Taxonomy" id="1454726"/>
    <lineage>
        <taxon>Bacteria</taxon>
        <taxon>Pseudomonadati</taxon>
        <taxon>Atribacterota</taxon>
        <taxon>Atribacteria</taxon>
        <taxon>Atribacterales</taxon>
        <taxon>Candidatus Caldatribacteriaceae</taxon>
        <taxon>Candidatus Caldatribacterium</taxon>
    </lineage>
</organism>